<keyword evidence="3" id="KW-1185">Reference proteome</keyword>
<evidence type="ECO:0000313" key="2">
    <source>
        <dbReference type="EMBL" id="KRM54828.1"/>
    </source>
</evidence>
<protein>
    <submittedName>
        <fullName evidence="2">Uncharacterized protein</fullName>
    </submittedName>
</protein>
<reference evidence="2 3" key="1">
    <citation type="journal article" date="2015" name="Genome Announc.">
        <title>Expanding the biotechnology potential of lactobacilli through comparative genomics of 213 strains and associated genera.</title>
        <authorList>
            <person name="Sun Z."/>
            <person name="Harris H.M."/>
            <person name="McCann A."/>
            <person name="Guo C."/>
            <person name="Argimon S."/>
            <person name="Zhang W."/>
            <person name="Yang X."/>
            <person name="Jeffery I.B."/>
            <person name="Cooney J.C."/>
            <person name="Kagawa T.F."/>
            <person name="Liu W."/>
            <person name="Song Y."/>
            <person name="Salvetti E."/>
            <person name="Wrobel A."/>
            <person name="Rasinkangas P."/>
            <person name="Parkhill J."/>
            <person name="Rea M.C."/>
            <person name="O'Sullivan O."/>
            <person name="Ritari J."/>
            <person name="Douillard F.P."/>
            <person name="Paul Ross R."/>
            <person name="Yang R."/>
            <person name="Briner A.E."/>
            <person name="Felis G.E."/>
            <person name="de Vos W.M."/>
            <person name="Barrangou R."/>
            <person name="Klaenhammer T.R."/>
            <person name="Caufield P.W."/>
            <person name="Cui Y."/>
            <person name="Zhang H."/>
            <person name="O'Toole P.W."/>
        </authorList>
    </citation>
    <scope>NUCLEOTIDE SEQUENCE [LARGE SCALE GENOMIC DNA]</scope>
    <source>
        <strain evidence="2 3">DSM 20505</strain>
    </source>
</reference>
<gene>
    <name evidence="2" type="ORF">FC18_GL002245</name>
</gene>
<dbReference type="EMBL" id="AYYO01000044">
    <property type="protein sequence ID" value="KRM54828.1"/>
    <property type="molecule type" value="Genomic_DNA"/>
</dbReference>
<dbReference type="Proteomes" id="UP000051679">
    <property type="component" value="Unassembled WGS sequence"/>
</dbReference>
<comment type="caution">
    <text evidence="2">The sequence shown here is derived from an EMBL/GenBank/DDBJ whole genome shotgun (WGS) entry which is preliminary data.</text>
</comment>
<evidence type="ECO:0000256" key="1">
    <source>
        <dbReference type="SAM" id="Coils"/>
    </source>
</evidence>
<dbReference type="STRING" id="1291052.FC18_GL002245"/>
<accession>A0A0R1ZVI6</accession>
<sequence>MLAIVGAITSLFTLVGSIFAAIKSWRGFVKEQREDRERARREAEEARNMQAKADAEWRNSVDNRMDKLYDSQQAFGHDRIVAECNRHLHNHYITTVDLDNMMHLMRAYEGVGGNGTAHMLWEKVKQLPIDDSKEPDAIRGEYDAQTRQEIKEFMEVKTA</sequence>
<dbReference type="OrthoDB" id="2051266at2"/>
<keyword evidence="1" id="KW-0175">Coiled coil</keyword>
<dbReference type="AlphaFoldDB" id="A0A0R1ZVI6"/>
<evidence type="ECO:0000313" key="3">
    <source>
        <dbReference type="Proteomes" id="UP000051679"/>
    </source>
</evidence>
<feature type="coiled-coil region" evidence="1">
    <location>
        <begin position="29"/>
        <end position="56"/>
    </location>
</feature>
<dbReference type="RefSeq" id="WP_054677388.1">
    <property type="nucleotide sequence ID" value="NZ_AYYO01000044.1"/>
</dbReference>
<proteinExistence type="predicted"/>
<organism evidence="2 3">
    <name type="scientific">Lacticaseibacillus sharpeae JCM 1186 = DSM 20505</name>
    <dbReference type="NCBI Taxonomy" id="1291052"/>
    <lineage>
        <taxon>Bacteria</taxon>
        <taxon>Bacillati</taxon>
        <taxon>Bacillota</taxon>
        <taxon>Bacilli</taxon>
        <taxon>Lactobacillales</taxon>
        <taxon>Lactobacillaceae</taxon>
        <taxon>Lacticaseibacillus</taxon>
    </lineage>
</organism>
<dbReference type="PATRIC" id="fig|1291052.5.peg.2312"/>
<name>A0A0R1ZVI6_9LACO</name>